<evidence type="ECO:0000256" key="3">
    <source>
        <dbReference type="ARBA" id="ARBA00023274"/>
    </source>
</evidence>
<dbReference type="EMBL" id="NAJQ01000298">
    <property type="protein sequence ID" value="TKA72702.1"/>
    <property type="molecule type" value="Genomic_DNA"/>
</dbReference>
<dbReference type="InterPro" id="IPR012678">
    <property type="entry name" value="Ribosomal_uL23/eL15/eS24_sf"/>
</dbReference>
<reference evidence="6 7" key="1">
    <citation type="submission" date="2017-03" db="EMBL/GenBank/DDBJ databases">
        <title>Genomes of endolithic fungi from Antarctica.</title>
        <authorList>
            <person name="Coleine C."/>
            <person name="Masonjones S."/>
            <person name="Stajich J.E."/>
        </authorList>
    </citation>
    <scope>NUCLEOTIDE SEQUENCE [LARGE SCALE GENOMIC DNA]</scope>
    <source>
        <strain evidence="6 7">CCFEE 5184</strain>
    </source>
</reference>
<name>A0A4U0X824_9PEZI</name>
<dbReference type="Proteomes" id="UP000309340">
    <property type="component" value="Unassembled WGS sequence"/>
</dbReference>
<dbReference type="GO" id="GO:0032543">
    <property type="term" value="P:mitochondrial translation"/>
    <property type="evidence" value="ECO:0007669"/>
    <property type="project" value="TreeGrafter"/>
</dbReference>
<dbReference type="AlphaFoldDB" id="A0A4U0X824"/>
<protein>
    <recommendedName>
        <fullName evidence="4">Large ribosomal subunit protein uL23m</fullName>
    </recommendedName>
</protein>
<comment type="caution">
    <text evidence="6">The sequence shown here is derived from an EMBL/GenBank/DDBJ whole genome shotgun (WGS) entry which is preliminary data.</text>
</comment>
<proteinExistence type="inferred from homology"/>
<dbReference type="InterPro" id="IPR012677">
    <property type="entry name" value="Nucleotide-bd_a/b_plait_sf"/>
</dbReference>
<evidence type="ECO:0000313" key="7">
    <source>
        <dbReference type="Proteomes" id="UP000309340"/>
    </source>
</evidence>
<comment type="similarity">
    <text evidence="1">Belongs to the universal ribosomal protein uL23 family.</text>
</comment>
<keyword evidence="2" id="KW-0689">Ribosomal protein</keyword>
<dbReference type="PANTHER" id="PTHR12059">
    <property type="entry name" value="RIBOSOMAL PROTEIN L23-RELATED"/>
    <property type="match status" value="1"/>
</dbReference>
<dbReference type="SUPFAM" id="SSF54189">
    <property type="entry name" value="Ribosomal proteins S24e, L23 and L15e"/>
    <property type="match status" value="1"/>
</dbReference>
<feature type="region of interest" description="Disordered" evidence="5">
    <location>
        <begin position="118"/>
        <end position="148"/>
    </location>
</feature>
<evidence type="ECO:0000256" key="2">
    <source>
        <dbReference type="ARBA" id="ARBA00022980"/>
    </source>
</evidence>
<accession>A0A4U0X824</accession>
<sequence>MAAQAHFKVGMKEIYLPNFTLVLKRTPSQPPTSASFLVPLWFSKLDLRDYLHHVYALPIGPHIRSYVQQSRIRQGQTKDPARPQSKRWHRPRSTKRMTVELARPFVWPPEPEDYKPWNREENRLSREEQEEMQERAGMTADAMAVPEERRVKLREQARALLEGKQKWRPGGGRIVEGLGMYQR</sequence>
<keyword evidence="3" id="KW-0687">Ribonucleoprotein</keyword>
<dbReference type="PANTHER" id="PTHR12059:SF5">
    <property type="entry name" value="LARGE RIBOSOMAL SUBUNIT PROTEIN UL23M"/>
    <property type="match status" value="1"/>
</dbReference>
<gene>
    <name evidence="6" type="ORF">B0A55_06486</name>
</gene>
<evidence type="ECO:0000256" key="5">
    <source>
        <dbReference type="SAM" id="MobiDB-lite"/>
    </source>
</evidence>
<evidence type="ECO:0000256" key="4">
    <source>
        <dbReference type="ARBA" id="ARBA00039977"/>
    </source>
</evidence>
<feature type="compositionally biased region" description="Basic residues" evidence="5">
    <location>
        <begin position="84"/>
        <end position="94"/>
    </location>
</feature>
<dbReference type="Gene3D" id="3.30.70.330">
    <property type="match status" value="1"/>
</dbReference>
<dbReference type="STRING" id="329884.A0A4U0X824"/>
<keyword evidence="7" id="KW-1185">Reference proteome</keyword>
<dbReference type="GO" id="GO:0005762">
    <property type="term" value="C:mitochondrial large ribosomal subunit"/>
    <property type="evidence" value="ECO:0007669"/>
    <property type="project" value="TreeGrafter"/>
</dbReference>
<dbReference type="InterPro" id="IPR013025">
    <property type="entry name" value="Ribosomal_uL23-like"/>
</dbReference>
<organism evidence="6 7">
    <name type="scientific">Friedmanniomyces simplex</name>
    <dbReference type="NCBI Taxonomy" id="329884"/>
    <lineage>
        <taxon>Eukaryota</taxon>
        <taxon>Fungi</taxon>
        <taxon>Dikarya</taxon>
        <taxon>Ascomycota</taxon>
        <taxon>Pezizomycotina</taxon>
        <taxon>Dothideomycetes</taxon>
        <taxon>Dothideomycetidae</taxon>
        <taxon>Mycosphaerellales</taxon>
        <taxon>Teratosphaeriaceae</taxon>
        <taxon>Friedmanniomyces</taxon>
    </lineage>
</organism>
<dbReference type="GO" id="GO:0003735">
    <property type="term" value="F:structural constituent of ribosome"/>
    <property type="evidence" value="ECO:0007669"/>
    <property type="project" value="InterPro"/>
</dbReference>
<feature type="region of interest" description="Disordered" evidence="5">
    <location>
        <begin position="68"/>
        <end position="94"/>
    </location>
</feature>
<evidence type="ECO:0000256" key="1">
    <source>
        <dbReference type="ARBA" id="ARBA00006700"/>
    </source>
</evidence>
<feature type="compositionally biased region" description="Polar residues" evidence="5">
    <location>
        <begin position="68"/>
        <end position="77"/>
    </location>
</feature>
<dbReference type="OrthoDB" id="275582at2759"/>
<feature type="compositionally biased region" description="Basic and acidic residues" evidence="5">
    <location>
        <begin position="118"/>
        <end position="127"/>
    </location>
</feature>
<evidence type="ECO:0000313" key="6">
    <source>
        <dbReference type="EMBL" id="TKA72702.1"/>
    </source>
</evidence>